<comment type="similarity">
    <text evidence="2">Belongs to the TMEM198 family.</text>
</comment>
<feature type="domain" description="TM7S3/TM198-like" evidence="9">
    <location>
        <begin position="1"/>
        <end position="111"/>
    </location>
</feature>
<feature type="compositionally biased region" description="Basic and acidic residues" evidence="7">
    <location>
        <begin position="138"/>
        <end position="147"/>
    </location>
</feature>
<evidence type="ECO:0000259" key="9">
    <source>
        <dbReference type="Pfam" id="PF13886"/>
    </source>
</evidence>
<dbReference type="EMBL" id="NBNE01008828">
    <property type="protein sequence ID" value="OWY99056.1"/>
    <property type="molecule type" value="Genomic_DNA"/>
</dbReference>
<evidence type="ECO:0000256" key="8">
    <source>
        <dbReference type="SAM" id="Phobius"/>
    </source>
</evidence>
<gene>
    <name evidence="10" type="ORF">PHMEG_00030012</name>
</gene>
<dbReference type="PANTHER" id="PTHR31247">
    <property type="entry name" value="TRANSMEMBRANE PROTEIN 198 FAMILY MEMBER"/>
    <property type="match status" value="1"/>
</dbReference>
<feature type="region of interest" description="Disordered" evidence="7">
    <location>
        <begin position="138"/>
        <end position="208"/>
    </location>
</feature>
<dbReference type="STRING" id="4795.A0A225V2U2"/>
<organism evidence="10 11">
    <name type="scientific">Phytophthora megakarya</name>
    <dbReference type="NCBI Taxonomy" id="4795"/>
    <lineage>
        <taxon>Eukaryota</taxon>
        <taxon>Sar</taxon>
        <taxon>Stramenopiles</taxon>
        <taxon>Oomycota</taxon>
        <taxon>Peronosporomycetes</taxon>
        <taxon>Peronosporales</taxon>
        <taxon>Peronosporaceae</taxon>
        <taxon>Phytophthora</taxon>
    </lineage>
</organism>
<evidence type="ECO:0000256" key="2">
    <source>
        <dbReference type="ARBA" id="ARBA00006244"/>
    </source>
</evidence>
<protein>
    <recommendedName>
        <fullName evidence="6">Transmembrane protein 198</fullName>
    </recommendedName>
</protein>
<dbReference type="InterPro" id="IPR040236">
    <property type="entry name" value="TMEM198"/>
</dbReference>
<keyword evidence="4 8" id="KW-1133">Transmembrane helix</keyword>
<evidence type="ECO:0000256" key="6">
    <source>
        <dbReference type="ARBA" id="ARBA00049737"/>
    </source>
</evidence>
<evidence type="ECO:0000256" key="7">
    <source>
        <dbReference type="SAM" id="MobiDB-lite"/>
    </source>
</evidence>
<name>A0A225V2U2_9STRA</name>
<feature type="transmembrane region" description="Helical" evidence="8">
    <location>
        <begin position="43"/>
        <end position="63"/>
    </location>
</feature>
<dbReference type="Pfam" id="PF13886">
    <property type="entry name" value="TM7S3_TM198"/>
    <property type="match status" value="1"/>
</dbReference>
<feature type="transmembrane region" description="Helical" evidence="8">
    <location>
        <begin position="92"/>
        <end position="111"/>
    </location>
</feature>
<evidence type="ECO:0000256" key="1">
    <source>
        <dbReference type="ARBA" id="ARBA00004141"/>
    </source>
</evidence>
<reference evidence="11" key="1">
    <citation type="submission" date="2017-03" db="EMBL/GenBank/DDBJ databases">
        <title>Phytopthora megakarya and P. palmivora, two closely related causual agents of cacao black pod achieved similar genome size and gene model numbers by different mechanisms.</title>
        <authorList>
            <person name="Ali S."/>
            <person name="Shao J."/>
            <person name="Larry D.J."/>
            <person name="Kronmiller B."/>
            <person name="Shen D."/>
            <person name="Strem M.D."/>
            <person name="Melnick R.L."/>
            <person name="Guiltinan M.J."/>
            <person name="Tyler B.M."/>
            <person name="Meinhardt L.W."/>
            <person name="Bailey B.A."/>
        </authorList>
    </citation>
    <scope>NUCLEOTIDE SEQUENCE [LARGE SCALE GENOMIC DNA]</scope>
    <source>
        <strain evidence="11">zdho120</strain>
    </source>
</reference>
<evidence type="ECO:0000256" key="3">
    <source>
        <dbReference type="ARBA" id="ARBA00022692"/>
    </source>
</evidence>
<feature type="compositionally biased region" description="Basic and acidic residues" evidence="7">
    <location>
        <begin position="163"/>
        <end position="183"/>
    </location>
</feature>
<dbReference type="InterPro" id="IPR025256">
    <property type="entry name" value="TM7S3/TM198-like_dom"/>
</dbReference>
<evidence type="ECO:0000256" key="4">
    <source>
        <dbReference type="ARBA" id="ARBA00022989"/>
    </source>
</evidence>
<dbReference type="PANTHER" id="PTHR31247:SF5">
    <property type="entry name" value="DUF4203 DOMAIN-CONTAINING PROTEIN"/>
    <property type="match status" value="1"/>
</dbReference>
<dbReference type="GO" id="GO:0005886">
    <property type="term" value="C:plasma membrane"/>
    <property type="evidence" value="ECO:0007669"/>
    <property type="project" value="TreeGrafter"/>
</dbReference>
<evidence type="ECO:0000313" key="11">
    <source>
        <dbReference type="Proteomes" id="UP000198211"/>
    </source>
</evidence>
<comment type="caution">
    <text evidence="10">The sequence shown here is derived from an EMBL/GenBank/DDBJ whole genome shotgun (WGS) entry which is preliminary data.</text>
</comment>
<proteinExistence type="inferred from homology"/>
<dbReference type="OrthoDB" id="120489at2759"/>
<keyword evidence="11" id="KW-1185">Reference proteome</keyword>
<accession>A0A225V2U2</accession>
<comment type="subcellular location">
    <subcellularLocation>
        <location evidence="1">Membrane</location>
        <topology evidence="1">Multi-pass membrane protein</topology>
    </subcellularLocation>
</comment>
<feature type="compositionally biased region" description="Polar residues" evidence="7">
    <location>
        <begin position="193"/>
        <end position="207"/>
    </location>
</feature>
<feature type="transmembrane region" description="Helical" evidence="8">
    <location>
        <begin position="19"/>
        <end position="36"/>
    </location>
</feature>
<keyword evidence="5 8" id="KW-0472">Membrane</keyword>
<evidence type="ECO:0000313" key="10">
    <source>
        <dbReference type="EMBL" id="OWY99056.1"/>
    </source>
</evidence>
<sequence>MIITNTFGYMIYPGHTTDLLTLMCVVLGIVFGVLALKMGKPVLIISTSLIGSCMVVWGVGYFAGQFPNAHDLEQYASKDIDGKLVYSIPDAWWGYLAGIVVLFAFGVYIQFKKTARNVKDNRPKGFGKQKDVNEYIERKTARNKTQDSLDMEAPPRRQRQVRRQKEFQEQRQPRQVREVREVRTQPNKKRSIKQQAPPSPQYTNAPSRQYADLGATDEIIEYEERIPQQKRIIYSDRESDLYDFESNRDPCRFCGDYVHLDGSCCTEKTVRLDRH</sequence>
<evidence type="ECO:0000256" key="5">
    <source>
        <dbReference type="ARBA" id="ARBA00023136"/>
    </source>
</evidence>
<dbReference type="AlphaFoldDB" id="A0A225V2U2"/>
<dbReference type="Proteomes" id="UP000198211">
    <property type="component" value="Unassembled WGS sequence"/>
</dbReference>
<keyword evidence="3 8" id="KW-0812">Transmembrane</keyword>